<keyword evidence="3" id="KW-1185">Reference proteome</keyword>
<protein>
    <submittedName>
        <fullName evidence="2">Uncharacterized protein</fullName>
    </submittedName>
</protein>
<keyword evidence="1" id="KW-1133">Transmembrane helix</keyword>
<keyword evidence="1" id="KW-0812">Transmembrane</keyword>
<organism evidence="2 3">
    <name type="scientific">Chenopodium quinoa</name>
    <name type="common">Quinoa</name>
    <dbReference type="NCBI Taxonomy" id="63459"/>
    <lineage>
        <taxon>Eukaryota</taxon>
        <taxon>Viridiplantae</taxon>
        <taxon>Streptophyta</taxon>
        <taxon>Embryophyta</taxon>
        <taxon>Tracheophyta</taxon>
        <taxon>Spermatophyta</taxon>
        <taxon>Magnoliopsida</taxon>
        <taxon>eudicotyledons</taxon>
        <taxon>Gunneridae</taxon>
        <taxon>Pentapetalae</taxon>
        <taxon>Caryophyllales</taxon>
        <taxon>Chenopodiaceae</taxon>
        <taxon>Chenopodioideae</taxon>
        <taxon>Atripliceae</taxon>
        <taxon>Chenopodium</taxon>
    </lineage>
</organism>
<dbReference type="SMR" id="A0A803M8P1"/>
<dbReference type="Proteomes" id="UP000596660">
    <property type="component" value="Unplaced"/>
</dbReference>
<evidence type="ECO:0000256" key="1">
    <source>
        <dbReference type="SAM" id="Phobius"/>
    </source>
</evidence>
<feature type="transmembrane region" description="Helical" evidence="1">
    <location>
        <begin position="191"/>
        <end position="212"/>
    </location>
</feature>
<feature type="transmembrane region" description="Helical" evidence="1">
    <location>
        <begin position="232"/>
        <end position="255"/>
    </location>
</feature>
<keyword evidence="1" id="KW-0472">Membrane</keyword>
<reference evidence="2" key="2">
    <citation type="submission" date="2021-03" db="UniProtKB">
        <authorList>
            <consortium name="EnsemblPlants"/>
        </authorList>
    </citation>
    <scope>IDENTIFICATION</scope>
</reference>
<name>A0A803M8P1_CHEQI</name>
<dbReference type="AlphaFoldDB" id="A0A803M8P1"/>
<evidence type="ECO:0000313" key="3">
    <source>
        <dbReference type="Proteomes" id="UP000596660"/>
    </source>
</evidence>
<feature type="transmembrane region" description="Helical" evidence="1">
    <location>
        <begin position="91"/>
        <end position="110"/>
    </location>
</feature>
<dbReference type="Gramene" id="AUR62025267-RA">
    <property type="protein sequence ID" value="AUR62025267-RA:cds"/>
    <property type="gene ID" value="AUR62025267"/>
</dbReference>
<feature type="transmembrane region" description="Helical" evidence="1">
    <location>
        <begin position="17"/>
        <end position="36"/>
    </location>
</feature>
<feature type="transmembrane region" description="Helical" evidence="1">
    <location>
        <begin position="160"/>
        <end position="179"/>
    </location>
</feature>
<sequence length="312" mass="36849">MAENDQNQEIYYFEVKWILLFVINMLRPEVFLFFSYHPSIQSFFKVTLLIAVLILFLALSFRTYLYKLHNCYVVILWIELVVQYGQRWPVFPITALIFSLICPAPVFYYFRPFIPLLCIWPSLKTLICRVFCCHHTNKRQHQTPQLELTLESLYYYDLRWVLLFFITWFLRPYLAYFFFDHIDACPQKLLKAFLLISGASLACLSTSLKICFTEDDNRHLLTLLQIRFLDGWSLLITIAFAFSLLCPTPVFLYLYPWILLLSLWPSFSLSFLSHLYLRLYTALSVFLSIGLPIIPSPPEPQDEEVPDPAILV</sequence>
<proteinExistence type="predicted"/>
<evidence type="ECO:0000313" key="2">
    <source>
        <dbReference type="EnsemblPlants" id="AUR62025267-RA:cds"/>
    </source>
</evidence>
<dbReference type="EnsemblPlants" id="AUR62025267-RA">
    <property type="protein sequence ID" value="AUR62025267-RA:cds"/>
    <property type="gene ID" value="AUR62025267"/>
</dbReference>
<reference evidence="2" key="1">
    <citation type="journal article" date="2017" name="Nature">
        <title>The genome of Chenopodium quinoa.</title>
        <authorList>
            <person name="Jarvis D.E."/>
            <person name="Ho Y.S."/>
            <person name="Lightfoot D.J."/>
            <person name="Schmoeckel S.M."/>
            <person name="Li B."/>
            <person name="Borm T.J.A."/>
            <person name="Ohyanagi H."/>
            <person name="Mineta K."/>
            <person name="Michell C.T."/>
            <person name="Saber N."/>
            <person name="Kharbatia N.M."/>
            <person name="Rupper R.R."/>
            <person name="Sharp A.R."/>
            <person name="Dally N."/>
            <person name="Boughton B.A."/>
            <person name="Woo Y.H."/>
            <person name="Gao G."/>
            <person name="Schijlen E.G.W.M."/>
            <person name="Guo X."/>
            <person name="Momin A.A."/>
            <person name="Negrao S."/>
            <person name="Al-Babili S."/>
            <person name="Gehring C."/>
            <person name="Roessner U."/>
            <person name="Jung C."/>
            <person name="Murphy K."/>
            <person name="Arold S.T."/>
            <person name="Gojobori T."/>
            <person name="van der Linden C.G."/>
            <person name="van Loo E.N."/>
            <person name="Jellen E.N."/>
            <person name="Maughan P.J."/>
            <person name="Tester M."/>
        </authorList>
    </citation>
    <scope>NUCLEOTIDE SEQUENCE [LARGE SCALE GENOMIC DNA]</scope>
    <source>
        <strain evidence="2">cv. PI 614886</strain>
    </source>
</reference>
<feature type="transmembrane region" description="Helical" evidence="1">
    <location>
        <begin position="42"/>
        <end position="61"/>
    </location>
</feature>
<accession>A0A803M8P1</accession>